<evidence type="ECO:0000313" key="3">
    <source>
        <dbReference type="EMBL" id="MCQ5154389.1"/>
    </source>
</evidence>
<feature type="transmembrane region" description="Helical" evidence="1">
    <location>
        <begin position="6"/>
        <end position="24"/>
    </location>
</feature>
<feature type="transmembrane region" description="Helical" evidence="1">
    <location>
        <begin position="36"/>
        <end position="56"/>
    </location>
</feature>
<reference evidence="3" key="2">
    <citation type="submission" date="2022-06" db="EMBL/GenBank/DDBJ databases">
        <title>Isolation of gut microbiota from human fecal samples.</title>
        <authorList>
            <person name="Pamer E.G."/>
            <person name="Barat B."/>
            <person name="Waligurski E."/>
            <person name="Medina S."/>
            <person name="Paddock L."/>
            <person name="Mostad J."/>
        </authorList>
    </citation>
    <scope>NUCLEOTIDE SEQUENCE</scope>
    <source>
        <strain evidence="3">DFI.5.57</strain>
    </source>
</reference>
<organism evidence="3 5">
    <name type="scientific">Ruminococcus bicirculans</name>
    <name type="common">ex Wegman et al. 2014</name>
    <dbReference type="NCBI Taxonomy" id="1160721"/>
    <lineage>
        <taxon>Bacteria</taxon>
        <taxon>Bacillati</taxon>
        <taxon>Bacillota</taxon>
        <taxon>Clostridia</taxon>
        <taxon>Eubacteriales</taxon>
        <taxon>Oscillospiraceae</taxon>
        <taxon>Ruminococcus</taxon>
    </lineage>
</organism>
<keyword evidence="1" id="KW-0812">Transmembrane</keyword>
<dbReference type="Proteomes" id="UP000027600">
    <property type="component" value="Chromosome II"/>
</dbReference>
<protein>
    <submittedName>
        <fullName evidence="3">Uncharacterized protein</fullName>
    </submittedName>
</protein>
<accession>A0AAW5KR97</accession>
<keyword evidence="1" id="KW-0472">Membrane</keyword>
<dbReference type="EMBL" id="HF545617">
    <property type="protein sequence ID" value="CCO06335.1"/>
    <property type="molecule type" value="Genomic_DNA"/>
</dbReference>
<dbReference type="RefSeq" id="WP_051706973.1">
    <property type="nucleotide sequence ID" value="NZ_CAKVXH010000031.1"/>
</dbReference>
<keyword evidence="1" id="KW-1133">Transmembrane helix</keyword>
<dbReference type="EMBL" id="JANGCN010000064">
    <property type="protein sequence ID" value="MCQ5154389.1"/>
    <property type="molecule type" value="Genomic_DNA"/>
</dbReference>
<evidence type="ECO:0000313" key="4">
    <source>
        <dbReference type="Proteomes" id="UP000027600"/>
    </source>
</evidence>
<name>A0AAW5KR97_9FIRM</name>
<gene>
    <name evidence="3" type="ORF">NE632_13920</name>
    <name evidence="2" type="ORF">RBI_II00581</name>
</gene>
<evidence type="ECO:0000313" key="5">
    <source>
        <dbReference type="Proteomes" id="UP001206236"/>
    </source>
</evidence>
<keyword evidence="4" id="KW-1185">Reference proteome</keyword>
<feature type="transmembrane region" description="Helical" evidence="1">
    <location>
        <begin position="83"/>
        <end position="112"/>
    </location>
</feature>
<dbReference type="Proteomes" id="UP001206236">
    <property type="component" value="Unassembled WGS sequence"/>
</dbReference>
<evidence type="ECO:0000313" key="2">
    <source>
        <dbReference type="EMBL" id="CCO06335.1"/>
    </source>
</evidence>
<dbReference type="AlphaFoldDB" id="A0AAW5KR97"/>
<proteinExistence type="predicted"/>
<reference evidence="2 4" key="1">
    <citation type="journal article" date="2014" name="Int. J. Syst. Evol. Microbiol.">
        <title>Complete genome of a new Firmicutes species belonging to the dominant human colonic microbiota ('Ruminococcus bicirculans') reveals two chromosomes and a selective capacity to utilize plant glucans.</title>
        <authorList>
            <consortium name="NISC Comparative Sequencing Program"/>
            <person name="Wegmann U."/>
            <person name="Louis P."/>
            <person name="Goesmann A."/>
            <person name="Henrissat B."/>
            <person name="Duncan S.H."/>
            <person name="Flint H.J."/>
        </authorList>
    </citation>
    <scope>NUCLEOTIDE SEQUENCE [LARGE SCALE GENOMIC DNA]</scope>
    <source>
        <strain evidence="2 4">80/3</strain>
    </source>
</reference>
<evidence type="ECO:0000256" key="1">
    <source>
        <dbReference type="SAM" id="Phobius"/>
    </source>
</evidence>
<dbReference type="KEGG" id="rus:RBI_II00581"/>
<sequence length="174" mass="20174">MIKIIHKLFFTLISTIWIVIIYGIDQKWNFLNQSIFLTDVCLIAMPFILIAFWIIITKAGCSSDNVSNCENIDEVNNDFLANYLGYFFIGIGLDNCHTLVCIYIIVFIFTFASQTQFFNPMLLLIGYKYYYITTDKGTKIMIISRQTYRNAKELQTENLKRLSDTAFIEFGGTK</sequence>